<feature type="domain" description="Histone deacetylase" evidence="3">
    <location>
        <begin position="77"/>
        <end position="376"/>
    </location>
</feature>
<evidence type="ECO:0000256" key="1">
    <source>
        <dbReference type="ARBA" id="ARBA00048287"/>
    </source>
</evidence>
<dbReference type="SUPFAM" id="SSF52768">
    <property type="entry name" value="Arginase/deacetylase"/>
    <property type="match status" value="2"/>
</dbReference>
<sequence>MDKKKGRGPGPSRQSLQSVISKKKKEMEEKKEPDPDETIVVDPYENSETSRLVTRGFTGIVHDPAVNTHRCEWDREHPENPERLNRVIHTCLEYEYLGRCVDLQNILRDDIFERISKKHSPEHFKRLQKLSILNDVPSLEVEASGFDSVYFNNFTFEAASRAASSVVNLVFAVAKGEVMNGMAFVRPPGHHAMAEEYNGYCYFNNVAIAAEAALDDKLCSRILIVDIDVHHGQGTQKMFYDRKDVLYFSIHRYEHGNFWPYLLESNFNFIGQGDGLGYTVNVPLNTTGLIDDDYLAVVFNLLLPISYEFNPDLIIMSAGYDAAIGCPEGKMNVTPGFYAHLTSLLHGLAKGKIAVVLEGGYFLPTLAEGAACTLKALLGGACPVLEPIRSVHPMVRETIQNVKRALFGKWKCFQVCDLFSPADSNDEENLYKIGYFGAIEKPPFPTRNCYPKNPSVDNKFYDKLNSALHEKYLAPVSAPVLYTFDETMLLHTPQVGDVERPERPERLTSILKTFDEFGVENRMKLVPIVEREFEAYSPHAPGYYESIPTSKQTKDVYVNDFTPGAVLYAVSGLLCLIDEIMAGKGCSGIALIRPPGHHAEYDKPQGFCFLNNVAVAANYFHIKYDFQRILIVDFDIHHGNGTQSLFYTNPHVMYISIHRDDDGKFFPANSPRNYTYDGHGAGKGFNINIPFNKDKMSDTEYIAVFHNIILPAAYSYGPQVVLVSAGFDAGINDPLGGYAVNPETFGHMIAMLKPLAEGKMIIALEGGYNLTTTSYGMGICAKALLGDPIVMPRDLYQRFSKEAIKTIRNVTKHFKQYYEIFAVNNTLPNVPVLLKHVENFTEDVYSQELSKKLDATRIDDNQYVQDEINAFNSSN</sequence>
<comment type="catalytic activity">
    <reaction evidence="1">
        <text>N(6)-acetyl-L-lysyl-[histone] + H2O = L-lysyl-[histone] + acetate</text>
        <dbReference type="Rhea" id="RHEA:58196"/>
        <dbReference type="Rhea" id="RHEA-COMP:9845"/>
        <dbReference type="Rhea" id="RHEA-COMP:11338"/>
        <dbReference type="ChEBI" id="CHEBI:15377"/>
        <dbReference type="ChEBI" id="CHEBI:29969"/>
        <dbReference type="ChEBI" id="CHEBI:30089"/>
        <dbReference type="ChEBI" id="CHEBI:61930"/>
        <dbReference type="EC" id="3.5.1.98"/>
    </reaction>
</comment>
<dbReference type="InterPro" id="IPR000286">
    <property type="entry name" value="HDACs"/>
</dbReference>
<gene>
    <name evidence="4" type="primary">HDAC6</name>
</gene>
<dbReference type="GO" id="GO:0040029">
    <property type="term" value="P:epigenetic regulation of gene expression"/>
    <property type="evidence" value="ECO:0007669"/>
    <property type="project" value="TreeGrafter"/>
</dbReference>
<dbReference type="Gene3D" id="3.40.800.20">
    <property type="entry name" value="Histone deacetylase domain"/>
    <property type="match status" value="2"/>
</dbReference>
<feature type="domain" description="Histone deacetylase" evidence="3">
    <location>
        <begin position="501"/>
        <end position="782"/>
    </location>
</feature>
<protein>
    <submittedName>
        <fullName evidence="4">Histone deacetylase 6</fullName>
    </submittedName>
</protein>
<dbReference type="AlphaFoldDB" id="A0A1L7N285"/>
<dbReference type="InterPro" id="IPR037138">
    <property type="entry name" value="His_deacetylse_dom_sf"/>
</dbReference>
<dbReference type="GO" id="GO:0000118">
    <property type="term" value="C:histone deacetylase complex"/>
    <property type="evidence" value="ECO:0007669"/>
    <property type="project" value="TreeGrafter"/>
</dbReference>
<dbReference type="InterPro" id="IPR023801">
    <property type="entry name" value="His_deacetylse_dom"/>
</dbReference>
<dbReference type="PANTHER" id="PTHR10625:SF38">
    <property type="entry name" value="HISTONE DEACETYLASE 6, ISOFORM G"/>
    <property type="match status" value="1"/>
</dbReference>
<dbReference type="EMBL" id="LC096260">
    <property type="protein sequence ID" value="BAW19564.1"/>
    <property type="molecule type" value="mRNA"/>
</dbReference>
<accession>A0A1L7N285</accession>
<dbReference type="Pfam" id="PF00850">
    <property type="entry name" value="Hist_deacetyl"/>
    <property type="match status" value="2"/>
</dbReference>
<evidence type="ECO:0000259" key="3">
    <source>
        <dbReference type="Pfam" id="PF00850"/>
    </source>
</evidence>
<dbReference type="PANTHER" id="PTHR10625">
    <property type="entry name" value="HISTONE DEACETYLASE HDAC1-RELATED"/>
    <property type="match status" value="1"/>
</dbReference>
<proteinExistence type="evidence at transcript level"/>
<evidence type="ECO:0000313" key="4">
    <source>
        <dbReference type="EMBL" id="BAW19564.1"/>
    </source>
</evidence>
<reference evidence="4" key="1">
    <citation type="journal article" date="2016" name="Proc. Natl. Acad. Sci. U.S.A.">
        <title>Histone deacetylases control module-specific phenotypic plasticity in beetle weapons.</title>
        <authorList>
            <person name="Ozawa T."/>
            <person name="Mizuhara T."/>
            <person name="Arata M."/>
            <person name="Shimada M."/>
            <person name="Niimi T."/>
            <person name="Okada K."/>
            <person name="Okada Y."/>
            <person name="Ohta K."/>
        </authorList>
    </citation>
    <scope>NUCLEOTIDE SEQUENCE</scope>
</reference>
<dbReference type="InterPro" id="IPR023696">
    <property type="entry name" value="Ureohydrolase_dom_sf"/>
</dbReference>
<feature type="region of interest" description="Disordered" evidence="2">
    <location>
        <begin position="1"/>
        <end position="41"/>
    </location>
</feature>
<organism evidence="4">
    <name type="scientific">Gnatocerus cornutus</name>
    <dbReference type="NCBI Taxonomy" id="1553328"/>
    <lineage>
        <taxon>Eukaryota</taxon>
        <taxon>Metazoa</taxon>
        <taxon>Ecdysozoa</taxon>
        <taxon>Arthropoda</taxon>
        <taxon>Hexapoda</taxon>
        <taxon>Insecta</taxon>
        <taxon>Pterygota</taxon>
        <taxon>Neoptera</taxon>
        <taxon>Endopterygota</taxon>
        <taxon>Coleoptera</taxon>
        <taxon>Polyphaga</taxon>
        <taxon>Cucujiformia</taxon>
        <taxon>Tenebrionidae</taxon>
        <taxon>Diaperinae</taxon>
        <taxon>Gnatocerus</taxon>
    </lineage>
</organism>
<dbReference type="GO" id="GO:0141221">
    <property type="term" value="F:histone deacetylase activity, hydrolytic mechanism"/>
    <property type="evidence" value="ECO:0007669"/>
    <property type="project" value="UniProtKB-EC"/>
</dbReference>
<name>A0A1L7N285_9CUCU</name>
<evidence type="ECO:0000256" key="2">
    <source>
        <dbReference type="SAM" id="MobiDB-lite"/>
    </source>
</evidence>
<dbReference type="PRINTS" id="PR01270">
    <property type="entry name" value="HDASUPER"/>
</dbReference>